<evidence type="ECO:0000256" key="1">
    <source>
        <dbReference type="ARBA" id="ARBA00004245"/>
    </source>
</evidence>
<protein>
    <submittedName>
        <fullName evidence="8">TACC_C domain-containing protein</fullName>
    </submittedName>
</protein>
<dbReference type="AlphaFoldDB" id="A0A2A6C8T8"/>
<dbReference type="Gene3D" id="1.20.5.1700">
    <property type="match status" value="1"/>
</dbReference>
<evidence type="ECO:0000256" key="3">
    <source>
        <dbReference type="ARBA" id="ARBA00022490"/>
    </source>
</evidence>
<keyword evidence="4 6" id="KW-0175">Coiled coil</keyword>
<proteinExistence type="inferred from homology"/>
<keyword evidence="9" id="KW-1185">Reference proteome</keyword>
<feature type="compositionally biased region" description="Low complexity" evidence="7">
    <location>
        <begin position="17"/>
        <end position="26"/>
    </location>
</feature>
<evidence type="ECO:0000256" key="6">
    <source>
        <dbReference type="SAM" id="Coils"/>
    </source>
</evidence>
<evidence type="ECO:0000313" key="8">
    <source>
        <dbReference type="EnsemblMetazoa" id="PPA34850.1"/>
    </source>
</evidence>
<comment type="subcellular location">
    <subcellularLocation>
        <location evidence="1">Cytoplasm</location>
        <location evidence="1">Cytoskeleton</location>
    </subcellularLocation>
</comment>
<dbReference type="InterPro" id="IPR007707">
    <property type="entry name" value="TACC_C"/>
</dbReference>
<dbReference type="Proteomes" id="UP000005239">
    <property type="component" value="Unassembled WGS sequence"/>
</dbReference>
<evidence type="ECO:0000256" key="4">
    <source>
        <dbReference type="ARBA" id="ARBA00023054"/>
    </source>
</evidence>
<name>A0A2A6C8T8_PRIPA</name>
<keyword evidence="5" id="KW-0206">Cytoskeleton</keyword>
<comment type="similarity">
    <text evidence="2">Belongs to the TACC family.</text>
</comment>
<evidence type="ECO:0000256" key="7">
    <source>
        <dbReference type="SAM" id="MobiDB-lite"/>
    </source>
</evidence>
<accession>A0A8R1ULA1</accession>
<feature type="compositionally biased region" description="Polar residues" evidence="7">
    <location>
        <begin position="1"/>
        <end position="16"/>
    </location>
</feature>
<feature type="coiled-coil region" evidence="6">
    <location>
        <begin position="224"/>
        <end position="357"/>
    </location>
</feature>
<evidence type="ECO:0000313" key="9">
    <source>
        <dbReference type="Proteomes" id="UP000005239"/>
    </source>
</evidence>
<gene>
    <name evidence="8" type="primary">WBGene00273219</name>
</gene>
<evidence type="ECO:0000256" key="5">
    <source>
        <dbReference type="ARBA" id="ARBA00023212"/>
    </source>
</evidence>
<organism evidence="8 9">
    <name type="scientific">Pristionchus pacificus</name>
    <name type="common">Parasitic nematode worm</name>
    <dbReference type="NCBI Taxonomy" id="54126"/>
    <lineage>
        <taxon>Eukaryota</taxon>
        <taxon>Metazoa</taxon>
        <taxon>Ecdysozoa</taxon>
        <taxon>Nematoda</taxon>
        <taxon>Chromadorea</taxon>
        <taxon>Rhabditida</taxon>
        <taxon>Rhabditina</taxon>
        <taxon>Diplogasteromorpha</taxon>
        <taxon>Diplogasteroidea</taxon>
        <taxon>Neodiplogasteridae</taxon>
        <taxon>Pristionchus</taxon>
    </lineage>
</organism>
<evidence type="ECO:0000256" key="2">
    <source>
        <dbReference type="ARBA" id="ARBA00009423"/>
    </source>
</evidence>
<dbReference type="Pfam" id="PF05010">
    <property type="entry name" value="TACC_C"/>
    <property type="match status" value="1"/>
</dbReference>
<sequence>MQSVSHSSTSPRTDGTASSAASEEAATVPATSVYKETSEHDTPFRPLCCSTPVATPKPVQPIAATSAATTSPTHATAAGRGGDARWAAYTQTIAESPVAATSVIVRELHMGIEDAKSAFVSEAGAARAEALHTSIVLDEEAQWQGKERDWEDKYSKLEQILVQQQREADEAARQAAADIDGLSAAIECNLVAIESGFPPGIFGGTPAAPVAAPFFAPLPPAPALADKLAELTMLKKQLDALKMENKRMHDQYDSLHDIYSTQRQAIEHLQAENEETKGSLTAANARYASLRQHAETKLDEASEEVEALRASMVLMEKQHESDTLAVRMRLRQRDSDVELLEQNLEAKKKQVVELKKICHELILKAGEADE</sequence>
<feature type="coiled-coil region" evidence="6">
    <location>
        <begin position="147"/>
        <end position="174"/>
    </location>
</feature>
<keyword evidence="3" id="KW-0963">Cytoplasm</keyword>
<dbReference type="GO" id="GO:0005856">
    <property type="term" value="C:cytoskeleton"/>
    <property type="evidence" value="ECO:0007669"/>
    <property type="project" value="UniProtKB-SubCell"/>
</dbReference>
<accession>A0A2A6C8T8</accession>
<dbReference type="OrthoDB" id="10255048at2759"/>
<reference evidence="9" key="1">
    <citation type="journal article" date="2008" name="Nat. Genet.">
        <title>The Pristionchus pacificus genome provides a unique perspective on nematode lifestyle and parasitism.</title>
        <authorList>
            <person name="Dieterich C."/>
            <person name="Clifton S.W."/>
            <person name="Schuster L.N."/>
            <person name="Chinwalla A."/>
            <person name="Delehaunty K."/>
            <person name="Dinkelacker I."/>
            <person name="Fulton L."/>
            <person name="Fulton R."/>
            <person name="Godfrey J."/>
            <person name="Minx P."/>
            <person name="Mitreva M."/>
            <person name="Roeseler W."/>
            <person name="Tian H."/>
            <person name="Witte H."/>
            <person name="Yang S.P."/>
            <person name="Wilson R.K."/>
            <person name="Sommer R.J."/>
        </authorList>
    </citation>
    <scope>NUCLEOTIDE SEQUENCE [LARGE SCALE GENOMIC DNA]</scope>
    <source>
        <strain evidence="9">PS312</strain>
    </source>
</reference>
<reference evidence="8" key="2">
    <citation type="submission" date="2022-06" db="UniProtKB">
        <authorList>
            <consortium name="EnsemblMetazoa"/>
        </authorList>
    </citation>
    <scope>IDENTIFICATION</scope>
    <source>
        <strain evidence="8">PS312</strain>
    </source>
</reference>
<dbReference type="EnsemblMetazoa" id="PPA34850.1">
    <property type="protein sequence ID" value="PPA34850.1"/>
    <property type="gene ID" value="WBGene00273219"/>
</dbReference>
<feature type="region of interest" description="Disordered" evidence="7">
    <location>
        <begin position="1"/>
        <end position="49"/>
    </location>
</feature>